<dbReference type="PROSITE" id="PS51030">
    <property type="entry name" value="NUCLEAR_REC_DBD_2"/>
    <property type="match status" value="2"/>
</dbReference>
<organism evidence="11 12">
    <name type="scientific">Littorina saxatilis</name>
    <dbReference type="NCBI Taxonomy" id="31220"/>
    <lineage>
        <taxon>Eukaryota</taxon>
        <taxon>Metazoa</taxon>
        <taxon>Spiralia</taxon>
        <taxon>Lophotrochozoa</taxon>
        <taxon>Mollusca</taxon>
        <taxon>Gastropoda</taxon>
        <taxon>Caenogastropoda</taxon>
        <taxon>Littorinimorpha</taxon>
        <taxon>Littorinoidea</taxon>
        <taxon>Littorinidae</taxon>
        <taxon>Littorina</taxon>
    </lineage>
</organism>
<dbReference type="PRINTS" id="PR00047">
    <property type="entry name" value="STROIDFINGER"/>
</dbReference>
<evidence type="ECO:0000313" key="12">
    <source>
        <dbReference type="Proteomes" id="UP001374579"/>
    </source>
</evidence>
<dbReference type="GO" id="GO:0000122">
    <property type="term" value="P:negative regulation of transcription by RNA polymerase II"/>
    <property type="evidence" value="ECO:0007669"/>
    <property type="project" value="TreeGrafter"/>
</dbReference>
<dbReference type="GO" id="GO:0000978">
    <property type="term" value="F:RNA polymerase II cis-regulatory region sequence-specific DNA binding"/>
    <property type="evidence" value="ECO:0007669"/>
    <property type="project" value="TreeGrafter"/>
</dbReference>
<dbReference type="Pfam" id="PF00105">
    <property type="entry name" value="zf-C4"/>
    <property type="match status" value="2"/>
</dbReference>
<keyword evidence="8" id="KW-0539">Nucleus</keyword>
<keyword evidence="1" id="KW-0479">Metal-binding</keyword>
<evidence type="ECO:0000256" key="4">
    <source>
        <dbReference type="ARBA" id="ARBA00023015"/>
    </source>
</evidence>
<dbReference type="InterPro" id="IPR013088">
    <property type="entry name" value="Znf_NHR/GATA"/>
</dbReference>
<dbReference type="InterPro" id="IPR050234">
    <property type="entry name" value="Nuclear_hormone_rcpt_NR1"/>
</dbReference>
<keyword evidence="7" id="KW-0675">Receptor</keyword>
<sequence length="448" mass="48735">MEEVCHDSKSLDKSDFAGSNAGINLKKTKTTSLPSSSCSKQVAPKETPIHWKKVISDMNVGILKPSDPQSGRGSSKCFDLLASVNPMSTESHLSHIHSSNTGLEHAGDMIFSGPQISDKHLSAGCQDLKQPFPDTVHFQHKSAPWDTRHDFVPVGLEFDFSSSPKDININSSSIAGKAGSTGIAGTTRVQVSSTVNVAGREQVRSRTRKSSLHSDFTQAGAEHGVGSSGAVSKSKMVQGSGKACCATLRSKSAPDKQHKREASPDQVPHSTFVHKVASHIDSGLCQVCQDMAAGFYCGAFVCEACKKFFIRASKQEKQKFVCLRQGRCKITKESRVQCQYCRYHKCLQLSMYYPGEGKRTVSSLRVQGIPCRVCGAPSSGFHFGALTCEGCKGFFRRMVKEREPGMYKCSSGGSCEISTHTRNMCKACRYQKCITNGMSVEGERIRLC</sequence>
<evidence type="ECO:0000256" key="9">
    <source>
        <dbReference type="SAM" id="MobiDB-lite"/>
    </source>
</evidence>
<dbReference type="SMART" id="SM00399">
    <property type="entry name" value="ZnF_C4"/>
    <property type="match status" value="2"/>
</dbReference>
<name>A0AAN9BE13_9CAEN</name>
<dbReference type="Proteomes" id="UP001374579">
    <property type="component" value="Unassembled WGS sequence"/>
</dbReference>
<feature type="domain" description="Nuclear receptor" evidence="10">
    <location>
        <begin position="368"/>
        <end position="445"/>
    </location>
</feature>
<evidence type="ECO:0000313" key="11">
    <source>
        <dbReference type="EMBL" id="KAK7103483.1"/>
    </source>
</evidence>
<keyword evidence="4" id="KW-0805">Transcription regulation</keyword>
<dbReference type="InterPro" id="IPR001628">
    <property type="entry name" value="Znf_hrmn_rcpt"/>
</dbReference>
<accession>A0AAN9BE13</accession>
<keyword evidence="12" id="KW-1185">Reference proteome</keyword>
<evidence type="ECO:0000256" key="5">
    <source>
        <dbReference type="ARBA" id="ARBA00023125"/>
    </source>
</evidence>
<dbReference type="GO" id="GO:0004879">
    <property type="term" value="F:nuclear receptor activity"/>
    <property type="evidence" value="ECO:0007669"/>
    <property type="project" value="TreeGrafter"/>
</dbReference>
<evidence type="ECO:0000256" key="8">
    <source>
        <dbReference type="ARBA" id="ARBA00023242"/>
    </source>
</evidence>
<keyword evidence="6" id="KW-0804">Transcription</keyword>
<evidence type="ECO:0000256" key="3">
    <source>
        <dbReference type="ARBA" id="ARBA00022833"/>
    </source>
</evidence>
<feature type="compositionally biased region" description="Low complexity" evidence="9">
    <location>
        <begin position="30"/>
        <end position="40"/>
    </location>
</feature>
<feature type="domain" description="Nuclear receptor" evidence="10">
    <location>
        <begin position="282"/>
        <end position="363"/>
    </location>
</feature>
<dbReference type="EMBL" id="JBAMIC010000008">
    <property type="protein sequence ID" value="KAK7103483.1"/>
    <property type="molecule type" value="Genomic_DNA"/>
</dbReference>
<dbReference type="SUPFAM" id="SSF57716">
    <property type="entry name" value="Glucocorticoid receptor-like (DNA-binding domain)"/>
    <property type="match status" value="2"/>
</dbReference>
<dbReference type="GO" id="GO:0008270">
    <property type="term" value="F:zinc ion binding"/>
    <property type="evidence" value="ECO:0007669"/>
    <property type="project" value="UniProtKB-KW"/>
</dbReference>
<dbReference type="PROSITE" id="PS00031">
    <property type="entry name" value="NUCLEAR_REC_DBD_1"/>
    <property type="match status" value="1"/>
</dbReference>
<protein>
    <recommendedName>
        <fullName evidence="10">Nuclear receptor domain-containing protein</fullName>
    </recommendedName>
</protein>
<proteinExistence type="predicted"/>
<dbReference type="GO" id="GO:0045944">
    <property type="term" value="P:positive regulation of transcription by RNA polymerase II"/>
    <property type="evidence" value="ECO:0007669"/>
    <property type="project" value="TreeGrafter"/>
</dbReference>
<keyword evidence="5" id="KW-0238">DNA-binding</keyword>
<evidence type="ECO:0000256" key="7">
    <source>
        <dbReference type="ARBA" id="ARBA00023170"/>
    </source>
</evidence>
<dbReference type="PANTHER" id="PTHR24082:SF473">
    <property type="entry name" value="ECDYSONE-INDUCED PROTEIN 75B, ISOFORM B"/>
    <property type="match status" value="1"/>
</dbReference>
<feature type="compositionally biased region" description="Basic and acidic residues" evidence="9">
    <location>
        <begin position="1"/>
        <end position="15"/>
    </location>
</feature>
<gene>
    <name evidence="11" type="ORF">V1264_018368</name>
</gene>
<comment type="caution">
    <text evidence="11">The sequence shown here is derived from an EMBL/GenBank/DDBJ whole genome shotgun (WGS) entry which is preliminary data.</text>
</comment>
<dbReference type="Gene3D" id="3.30.50.10">
    <property type="entry name" value="Erythroid Transcription Factor GATA-1, subunit A"/>
    <property type="match status" value="2"/>
</dbReference>
<reference evidence="11 12" key="1">
    <citation type="submission" date="2024-02" db="EMBL/GenBank/DDBJ databases">
        <title>Chromosome-scale genome assembly of the rough periwinkle Littorina saxatilis.</title>
        <authorList>
            <person name="De Jode A."/>
            <person name="Faria R."/>
            <person name="Formenti G."/>
            <person name="Sims Y."/>
            <person name="Smith T.P."/>
            <person name="Tracey A."/>
            <person name="Wood J.M.D."/>
            <person name="Zagrodzka Z.B."/>
            <person name="Johannesson K."/>
            <person name="Butlin R.K."/>
            <person name="Leder E.H."/>
        </authorList>
    </citation>
    <scope>NUCLEOTIDE SEQUENCE [LARGE SCALE GENOMIC DNA]</scope>
    <source>
        <strain evidence="11">Snail1</strain>
        <tissue evidence="11">Muscle</tissue>
    </source>
</reference>
<feature type="region of interest" description="Disordered" evidence="9">
    <location>
        <begin position="1"/>
        <end position="41"/>
    </location>
</feature>
<dbReference type="GO" id="GO:0030154">
    <property type="term" value="P:cell differentiation"/>
    <property type="evidence" value="ECO:0007669"/>
    <property type="project" value="TreeGrafter"/>
</dbReference>
<evidence type="ECO:0000256" key="1">
    <source>
        <dbReference type="ARBA" id="ARBA00022723"/>
    </source>
</evidence>
<keyword evidence="2" id="KW-0863">Zinc-finger</keyword>
<dbReference type="AlphaFoldDB" id="A0AAN9BE13"/>
<dbReference type="GO" id="GO:0009755">
    <property type="term" value="P:hormone-mediated signaling pathway"/>
    <property type="evidence" value="ECO:0007669"/>
    <property type="project" value="TreeGrafter"/>
</dbReference>
<keyword evidence="3" id="KW-0862">Zinc</keyword>
<dbReference type="PANTHER" id="PTHR24082">
    <property type="entry name" value="NUCLEAR HORMONE RECEPTOR"/>
    <property type="match status" value="1"/>
</dbReference>
<evidence type="ECO:0000256" key="6">
    <source>
        <dbReference type="ARBA" id="ARBA00023163"/>
    </source>
</evidence>
<dbReference type="CDD" id="cd06916">
    <property type="entry name" value="NR_DBD_like"/>
    <property type="match status" value="1"/>
</dbReference>
<evidence type="ECO:0000259" key="10">
    <source>
        <dbReference type="PROSITE" id="PS51030"/>
    </source>
</evidence>
<evidence type="ECO:0000256" key="2">
    <source>
        <dbReference type="ARBA" id="ARBA00022771"/>
    </source>
</evidence>